<sequence>MNSSLAANASTSSGNTGWEKRCKVQAIQPLVVVPATTPNSMLHTILKSIPSKFNFTIPALGGCHCAATLLPSRSALPFECSWNCLGNQTTPSTTSKGVCAVPSINTPFLFPTTPNKA</sequence>
<proteinExistence type="predicted"/>
<gene>
    <name evidence="1" type="ORF">Sradi_0194200</name>
</gene>
<dbReference type="AlphaFoldDB" id="A0AAW2W013"/>
<name>A0AAW2W013_SESRA</name>
<dbReference type="EMBL" id="JACGWJ010000002">
    <property type="protein sequence ID" value="KAL0434863.1"/>
    <property type="molecule type" value="Genomic_DNA"/>
</dbReference>
<reference evidence="1" key="2">
    <citation type="journal article" date="2024" name="Plant">
        <title>Genomic evolution and insights into agronomic trait innovations of Sesamum species.</title>
        <authorList>
            <person name="Miao H."/>
            <person name="Wang L."/>
            <person name="Qu L."/>
            <person name="Liu H."/>
            <person name="Sun Y."/>
            <person name="Le M."/>
            <person name="Wang Q."/>
            <person name="Wei S."/>
            <person name="Zheng Y."/>
            <person name="Lin W."/>
            <person name="Duan Y."/>
            <person name="Cao H."/>
            <person name="Xiong S."/>
            <person name="Wang X."/>
            <person name="Wei L."/>
            <person name="Li C."/>
            <person name="Ma Q."/>
            <person name="Ju M."/>
            <person name="Zhao R."/>
            <person name="Li G."/>
            <person name="Mu C."/>
            <person name="Tian Q."/>
            <person name="Mei H."/>
            <person name="Zhang T."/>
            <person name="Gao T."/>
            <person name="Zhang H."/>
        </authorList>
    </citation>
    <scope>NUCLEOTIDE SEQUENCE</scope>
    <source>
        <strain evidence="1">G02</strain>
    </source>
</reference>
<accession>A0AAW2W013</accession>
<organism evidence="1">
    <name type="scientific">Sesamum radiatum</name>
    <name type="common">Black benniseed</name>
    <dbReference type="NCBI Taxonomy" id="300843"/>
    <lineage>
        <taxon>Eukaryota</taxon>
        <taxon>Viridiplantae</taxon>
        <taxon>Streptophyta</taxon>
        <taxon>Embryophyta</taxon>
        <taxon>Tracheophyta</taxon>
        <taxon>Spermatophyta</taxon>
        <taxon>Magnoliopsida</taxon>
        <taxon>eudicotyledons</taxon>
        <taxon>Gunneridae</taxon>
        <taxon>Pentapetalae</taxon>
        <taxon>asterids</taxon>
        <taxon>lamiids</taxon>
        <taxon>Lamiales</taxon>
        <taxon>Pedaliaceae</taxon>
        <taxon>Sesamum</taxon>
    </lineage>
</organism>
<protein>
    <submittedName>
        <fullName evidence="1">Uncharacterized protein</fullName>
    </submittedName>
</protein>
<comment type="caution">
    <text evidence="1">The sequence shown here is derived from an EMBL/GenBank/DDBJ whole genome shotgun (WGS) entry which is preliminary data.</text>
</comment>
<evidence type="ECO:0000313" key="1">
    <source>
        <dbReference type="EMBL" id="KAL0434863.1"/>
    </source>
</evidence>
<reference evidence="1" key="1">
    <citation type="submission" date="2020-06" db="EMBL/GenBank/DDBJ databases">
        <authorList>
            <person name="Li T."/>
            <person name="Hu X."/>
            <person name="Zhang T."/>
            <person name="Song X."/>
            <person name="Zhang H."/>
            <person name="Dai N."/>
            <person name="Sheng W."/>
            <person name="Hou X."/>
            <person name="Wei L."/>
        </authorList>
    </citation>
    <scope>NUCLEOTIDE SEQUENCE</scope>
    <source>
        <strain evidence="1">G02</strain>
        <tissue evidence="1">Leaf</tissue>
    </source>
</reference>